<proteinExistence type="predicted"/>
<evidence type="ECO:0000259" key="1">
    <source>
        <dbReference type="Pfam" id="PF09834"/>
    </source>
</evidence>
<reference evidence="2 3" key="1">
    <citation type="submission" date="2017-10" db="EMBL/GenBank/DDBJ databases">
        <title>Whole genome sequencing of members of genus Pseudoxanthomonas.</title>
        <authorList>
            <person name="Kumar S."/>
            <person name="Bansal K."/>
            <person name="Kaur A."/>
            <person name="Patil P."/>
            <person name="Sharma S."/>
            <person name="Patil P.B."/>
        </authorList>
    </citation>
    <scope>NUCLEOTIDE SEQUENCE [LARGE SCALE GENOMIC DNA]</scope>
    <source>
        <strain evidence="2 3">DSM 17109</strain>
    </source>
</reference>
<dbReference type="InterPro" id="IPR018638">
    <property type="entry name" value="DUF2061_membrane"/>
</dbReference>
<keyword evidence="3" id="KW-1185">Reference proteome</keyword>
<evidence type="ECO:0000313" key="3">
    <source>
        <dbReference type="Proteomes" id="UP000781710"/>
    </source>
</evidence>
<comment type="caution">
    <text evidence="2">The sequence shown here is derived from an EMBL/GenBank/DDBJ whole genome shotgun (WGS) entry which is preliminary data.</text>
</comment>
<dbReference type="Pfam" id="PF09834">
    <property type="entry name" value="DUF2061"/>
    <property type="match status" value="1"/>
</dbReference>
<dbReference type="Proteomes" id="UP000781710">
    <property type="component" value="Unassembled WGS sequence"/>
</dbReference>
<dbReference type="RefSeq" id="WP_162338065.1">
    <property type="nucleotide sequence ID" value="NZ_JBHSRQ010000014.1"/>
</dbReference>
<gene>
    <name evidence="2" type="ORF">CSC78_11880</name>
</gene>
<accession>A0ABQ6ZFZ2</accession>
<organism evidence="2 3">
    <name type="scientific">Pseudoxanthomonas japonensis</name>
    <dbReference type="NCBI Taxonomy" id="69284"/>
    <lineage>
        <taxon>Bacteria</taxon>
        <taxon>Pseudomonadati</taxon>
        <taxon>Pseudomonadota</taxon>
        <taxon>Gammaproteobacteria</taxon>
        <taxon>Lysobacterales</taxon>
        <taxon>Lysobacteraceae</taxon>
        <taxon>Pseudoxanthomonas</taxon>
    </lineage>
</organism>
<feature type="domain" description="DUF2061" evidence="1">
    <location>
        <begin position="1"/>
        <end position="52"/>
    </location>
</feature>
<name>A0ABQ6ZFZ2_9GAMM</name>
<dbReference type="EMBL" id="PDWW01000016">
    <property type="protein sequence ID" value="KAF1724557.1"/>
    <property type="molecule type" value="Genomic_DNA"/>
</dbReference>
<sequence length="67" mass="7284">MNKTLSFAILHFAVAFTLGYLFTGSLLVGGALALIEPASNTVVFHFHEKVWKQIEARRAAKATPLPA</sequence>
<protein>
    <recommendedName>
        <fullName evidence="1">DUF2061 domain-containing protein</fullName>
    </recommendedName>
</protein>
<evidence type="ECO:0000313" key="2">
    <source>
        <dbReference type="EMBL" id="KAF1724557.1"/>
    </source>
</evidence>